<dbReference type="Gene3D" id="3.40.50.1820">
    <property type="entry name" value="alpha/beta hydrolase"/>
    <property type="match status" value="1"/>
</dbReference>
<comment type="caution">
    <text evidence="2">The sequence shown here is derived from an EMBL/GenBank/DDBJ whole genome shotgun (WGS) entry which is preliminary data.</text>
</comment>
<feature type="domain" description="Carboxylesterase type B" evidence="1">
    <location>
        <begin position="6"/>
        <end position="231"/>
    </location>
</feature>
<dbReference type="EMBL" id="JARK01001531">
    <property type="protein sequence ID" value="EYB92303.1"/>
    <property type="molecule type" value="Genomic_DNA"/>
</dbReference>
<dbReference type="AlphaFoldDB" id="A0A016SNM8"/>
<keyword evidence="3" id="KW-1185">Reference proteome</keyword>
<accession>A0A016SNM8</accession>
<evidence type="ECO:0000313" key="2">
    <source>
        <dbReference type="EMBL" id="EYB92303.1"/>
    </source>
</evidence>
<organism evidence="2 3">
    <name type="scientific">Ancylostoma ceylanicum</name>
    <dbReference type="NCBI Taxonomy" id="53326"/>
    <lineage>
        <taxon>Eukaryota</taxon>
        <taxon>Metazoa</taxon>
        <taxon>Ecdysozoa</taxon>
        <taxon>Nematoda</taxon>
        <taxon>Chromadorea</taxon>
        <taxon>Rhabditida</taxon>
        <taxon>Rhabditina</taxon>
        <taxon>Rhabditomorpha</taxon>
        <taxon>Strongyloidea</taxon>
        <taxon>Ancylostomatidae</taxon>
        <taxon>Ancylostomatinae</taxon>
        <taxon>Ancylostoma</taxon>
    </lineage>
</organism>
<name>A0A016SNM8_9BILA</name>
<gene>
    <name evidence="2" type="primary">Acey_s0195.g1471</name>
    <name evidence="2" type="ORF">Y032_0195g1471</name>
</gene>
<protein>
    <recommendedName>
        <fullName evidence="1">Carboxylesterase type B domain-containing protein</fullName>
    </recommendedName>
</protein>
<dbReference type="InterPro" id="IPR002018">
    <property type="entry name" value="CarbesteraseB"/>
</dbReference>
<dbReference type="Proteomes" id="UP000024635">
    <property type="component" value="Unassembled WGS sequence"/>
</dbReference>
<dbReference type="OrthoDB" id="5854651at2759"/>
<sequence length="258" mass="30228">MTTTAPPKASLVGVANKESSLFSIMGAAPFFQRLTVDPTDYRNWNRERLVSELKNLVEEIYIGDHLEELFNEIVSYYVDRDEEQQSEFYIDRYTEFLSDLMFVVPSVDSILARRAAGWNMYAYVLDHYNEAIWDNQMFKKVPKRLRGAPHGCEFQYTKDMNLLNKFEFNEEEQVVADVFRQSLIEFVKTGAPSNKHETWLDVGTGEDLRYLRVTPKPMMRLGFYSEPTSFWHNTLKHGFNMMQLLPTEKSGKKEKQEL</sequence>
<dbReference type="SUPFAM" id="SSF53474">
    <property type="entry name" value="alpha/beta-Hydrolases"/>
    <property type="match status" value="1"/>
</dbReference>
<dbReference type="STRING" id="53326.A0A016SNM8"/>
<reference evidence="3" key="1">
    <citation type="journal article" date="2015" name="Nat. Genet.">
        <title>The genome and transcriptome of the zoonotic hookworm Ancylostoma ceylanicum identify infection-specific gene families.</title>
        <authorList>
            <person name="Schwarz E.M."/>
            <person name="Hu Y."/>
            <person name="Antoshechkin I."/>
            <person name="Miller M.M."/>
            <person name="Sternberg P.W."/>
            <person name="Aroian R.V."/>
        </authorList>
    </citation>
    <scope>NUCLEOTIDE SEQUENCE</scope>
    <source>
        <strain evidence="3">HY135</strain>
    </source>
</reference>
<dbReference type="PANTHER" id="PTHR44590:SF3">
    <property type="entry name" value="CARBOXYLESTERASE TYPE B DOMAIN-CONTAINING PROTEIN"/>
    <property type="match status" value="1"/>
</dbReference>
<dbReference type="Pfam" id="PF00135">
    <property type="entry name" value="COesterase"/>
    <property type="match status" value="1"/>
</dbReference>
<dbReference type="PANTHER" id="PTHR44590">
    <property type="entry name" value="CARBOXYLIC ESTER HYDROLASE-RELATED"/>
    <property type="match status" value="1"/>
</dbReference>
<evidence type="ECO:0000259" key="1">
    <source>
        <dbReference type="Pfam" id="PF00135"/>
    </source>
</evidence>
<proteinExistence type="predicted"/>
<dbReference type="InterPro" id="IPR029058">
    <property type="entry name" value="AB_hydrolase_fold"/>
</dbReference>
<evidence type="ECO:0000313" key="3">
    <source>
        <dbReference type="Proteomes" id="UP000024635"/>
    </source>
</evidence>